<dbReference type="GeneID" id="92178814"/>
<dbReference type="AlphaFoldDB" id="A0AAW0Z2F6"/>
<keyword evidence="2" id="KW-1185">Reference proteome</keyword>
<name>A0AAW0Z2F6_9TREE</name>
<comment type="caution">
    <text evidence="1">The sequence shown here is derived from an EMBL/GenBank/DDBJ whole genome shotgun (WGS) entry which is preliminary data.</text>
</comment>
<protein>
    <submittedName>
        <fullName evidence="1">Uncharacterized protein</fullName>
    </submittedName>
</protein>
<dbReference type="Proteomes" id="UP001388673">
    <property type="component" value="Unassembled WGS sequence"/>
</dbReference>
<dbReference type="RefSeq" id="XP_066804604.1">
    <property type="nucleotide sequence ID" value="XM_066944681.1"/>
</dbReference>
<evidence type="ECO:0000313" key="2">
    <source>
        <dbReference type="Proteomes" id="UP001388673"/>
    </source>
</evidence>
<proteinExistence type="predicted"/>
<accession>A0AAW0Z2F6</accession>
<dbReference type="EMBL" id="JBCAWK010000003">
    <property type="protein sequence ID" value="KAK8864308.1"/>
    <property type="molecule type" value="Genomic_DNA"/>
</dbReference>
<reference evidence="1 2" key="1">
    <citation type="journal article" date="2024" name="bioRxiv">
        <title>Comparative genomics of Cryptococcus and Kwoniella reveals pathogenesis evolution and contrasting karyotype dynamics via intercentromeric recombination or chromosome fusion.</title>
        <authorList>
            <person name="Coelho M.A."/>
            <person name="David-Palma M."/>
            <person name="Shea T."/>
            <person name="Bowers K."/>
            <person name="McGinley-Smith S."/>
            <person name="Mohammad A.W."/>
            <person name="Gnirke A."/>
            <person name="Yurkov A.M."/>
            <person name="Nowrousian M."/>
            <person name="Sun S."/>
            <person name="Cuomo C.A."/>
            <person name="Heitman J."/>
        </authorList>
    </citation>
    <scope>NUCLEOTIDE SEQUENCE [LARGE SCALE GENOMIC DNA]</scope>
    <source>
        <strain evidence="1 2">CBS 13917</strain>
    </source>
</reference>
<organism evidence="1 2">
    <name type="scientific">Kwoniella newhampshirensis</name>
    <dbReference type="NCBI Taxonomy" id="1651941"/>
    <lineage>
        <taxon>Eukaryota</taxon>
        <taxon>Fungi</taxon>
        <taxon>Dikarya</taxon>
        <taxon>Basidiomycota</taxon>
        <taxon>Agaricomycotina</taxon>
        <taxon>Tremellomycetes</taxon>
        <taxon>Tremellales</taxon>
        <taxon>Cryptococcaceae</taxon>
        <taxon>Kwoniella</taxon>
    </lineage>
</organism>
<sequence length="117" mass="13294">MMRAAQVSTELAVMRNAPLLNPHFGQVVKYLDVLNRSADVFLATGNGMGLPAWLVEVQLFLKQLQKRKYVNMPLTPVERAAILSFAQYWRRMVGPPYNMGRPEAQIVLITLLEYCIT</sequence>
<gene>
    <name evidence="1" type="ORF">IAR55_001555</name>
</gene>
<evidence type="ECO:0000313" key="1">
    <source>
        <dbReference type="EMBL" id="KAK8864308.1"/>
    </source>
</evidence>
<dbReference type="KEGG" id="kne:92178814"/>